<dbReference type="PANTHER" id="PTHR38797:SF4">
    <property type="entry name" value="NUCLEAR PORE COMPLEX PROTEIN NUP85"/>
    <property type="match status" value="1"/>
</dbReference>
<dbReference type="EMBL" id="KV878133">
    <property type="protein sequence ID" value="OJJ05867.1"/>
    <property type="molecule type" value="Genomic_DNA"/>
</dbReference>
<reference evidence="2" key="1">
    <citation type="journal article" date="2017" name="Genome Biol.">
        <title>Comparative genomics reveals high biological diversity and specific adaptations in the industrially and medically important fungal genus Aspergillus.</title>
        <authorList>
            <person name="de Vries R.P."/>
            <person name="Riley R."/>
            <person name="Wiebenga A."/>
            <person name="Aguilar-Osorio G."/>
            <person name="Amillis S."/>
            <person name="Uchima C.A."/>
            <person name="Anderluh G."/>
            <person name="Asadollahi M."/>
            <person name="Askin M."/>
            <person name="Barry K."/>
            <person name="Battaglia E."/>
            <person name="Bayram O."/>
            <person name="Benocci T."/>
            <person name="Braus-Stromeyer S.A."/>
            <person name="Caldana C."/>
            <person name="Canovas D."/>
            <person name="Cerqueira G.C."/>
            <person name="Chen F."/>
            <person name="Chen W."/>
            <person name="Choi C."/>
            <person name="Clum A."/>
            <person name="Dos Santos R.A."/>
            <person name="Damasio A.R."/>
            <person name="Diallinas G."/>
            <person name="Emri T."/>
            <person name="Fekete E."/>
            <person name="Flipphi M."/>
            <person name="Freyberg S."/>
            <person name="Gallo A."/>
            <person name="Gournas C."/>
            <person name="Habgood R."/>
            <person name="Hainaut M."/>
            <person name="Harispe M.L."/>
            <person name="Henrissat B."/>
            <person name="Hilden K.S."/>
            <person name="Hope R."/>
            <person name="Hossain A."/>
            <person name="Karabika E."/>
            <person name="Karaffa L."/>
            <person name="Karanyi Z."/>
            <person name="Krasevec N."/>
            <person name="Kuo A."/>
            <person name="Kusch H."/>
            <person name="LaButti K."/>
            <person name="Lagendijk E.L."/>
            <person name="Lapidus A."/>
            <person name="Levasseur A."/>
            <person name="Lindquist E."/>
            <person name="Lipzen A."/>
            <person name="Logrieco A.F."/>
            <person name="MacCabe A."/>
            <person name="Maekelae M.R."/>
            <person name="Malavazi I."/>
            <person name="Melin P."/>
            <person name="Meyer V."/>
            <person name="Mielnichuk N."/>
            <person name="Miskei M."/>
            <person name="Molnar A.P."/>
            <person name="Mule G."/>
            <person name="Ngan C.Y."/>
            <person name="Orejas M."/>
            <person name="Orosz E."/>
            <person name="Ouedraogo J.P."/>
            <person name="Overkamp K.M."/>
            <person name="Park H.-S."/>
            <person name="Perrone G."/>
            <person name="Piumi F."/>
            <person name="Punt P.J."/>
            <person name="Ram A.F."/>
            <person name="Ramon A."/>
            <person name="Rauscher S."/>
            <person name="Record E."/>
            <person name="Riano-Pachon D.M."/>
            <person name="Robert V."/>
            <person name="Roehrig J."/>
            <person name="Ruller R."/>
            <person name="Salamov A."/>
            <person name="Salih N.S."/>
            <person name="Samson R.A."/>
            <person name="Sandor E."/>
            <person name="Sanguinetti M."/>
            <person name="Schuetze T."/>
            <person name="Sepcic K."/>
            <person name="Shelest E."/>
            <person name="Sherlock G."/>
            <person name="Sophianopoulou V."/>
            <person name="Squina F.M."/>
            <person name="Sun H."/>
            <person name="Susca A."/>
            <person name="Todd R.B."/>
            <person name="Tsang A."/>
            <person name="Unkles S.E."/>
            <person name="van de Wiele N."/>
            <person name="van Rossen-Uffink D."/>
            <person name="Oliveira J.V."/>
            <person name="Vesth T.C."/>
            <person name="Visser J."/>
            <person name="Yu J.-H."/>
            <person name="Zhou M."/>
            <person name="Andersen M.R."/>
            <person name="Archer D.B."/>
            <person name="Baker S.E."/>
            <person name="Benoit I."/>
            <person name="Brakhage A.A."/>
            <person name="Braus G.H."/>
            <person name="Fischer R."/>
            <person name="Frisvad J.C."/>
            <person name="Goldman G.H."/>
            <person name="Houbraken J."/>
            <person name="Oakley B."/>
            <person name="Pocsi I."/>
            <person name="Scazzocchio C."/>
            <person name="Seiboth B."/>
            <person name="vanKuyk P.A."/>
            <person name="Wortman J."/>
            <person name="Dyer P.S."/>
            <person name="Grigoriev I.V."/>
        </authorList>
    </citation>
    <scope>NUCLEOTIDE SEQUENCE [LARGE SCALE GENOMIC DNA]</scope>
    <source>
        <strain evidence="2">CBS 583.65</strain>
    </source>
</reference>
<dbReference type="PANTHER" id="PTHR38797">
    <property type="entry name" value="NUCLEAR PORE COMPLEX PROTEIN NUP85-RELATED"/>
    <property type="match status" value="1"/>
</dbReference>
<dbReference type="Proteomes" id="UP000184073">
    <property type="component" value="Unassembled WGS sequence"/>
</dbReference>
<name>A0A1L9PWI1_ASPVE</name>
<dbReference type="RefSeq" id="XP_040671629.1">
    <property type="nucleotide sequence ID" value="XM_040813258.1"/>
</dbReference>
<gene>
    <name evidence="1" type="ORF">ASPVEDRAFT_45326</name>
</gene>
<dbReference type="STRING" id="1036611.A0A1L9PWI1"/>
<dbReference type="OrthoDB" id="3350591at2759"/>
<sequence>MAAAIDFAELIDDESPQSEKDIVEIFEHVLTSSSDPATATARIIDDVREYFWPSESERVANGNLWILWMNLLALVMMVPIDHPWHRVFIDVVDGLRRRGGAVTEAENVSHSSSSLRIKLTVSQLRGPKLLWEDLPNLRMYVFDKWADPSELEDCEPEDISAWKRFNSFACQLLTRGFAQWTVIPYWEIRFGLETAPEDAVEFEVKLWVATEWLIKGAPFMYREMTSTRPLDEEEKRNTRAGPLCKDLPGVSLERWAFWRSRLSEIASMKTFTRVSASGSSEQAAFSDESYARVAQAIAALDAAEKNGKDSKVNDKGTADVMAIEADVAEE</sequence>
<dbReference type="InterPro" id="IPR022085">
    <property type="entry name" value="OpdG"/>
</dbReference>
<keyword evidence="2" id="KW-1185">Reference proteome</keyword>
<dbReference type="GeneID" id="63728769"/>
<organism evidence="1 2">
    <name type="scientific">Aspergillus versicolor CBS 583.65</name>
    <dbReference type="NCBI Taxonomy" id="1036611"/>
    <lineage>
        <taxon>Eukaryota</taxon>
        <taxon>Fungi</taxon>
        <taxon>Dikarya</taxon>
        <taxon>Ascomycota</taxon>
        <taxon>Pezizomycotina</taxon>
        <taxon>Eurotiomycetes</taxon>
        <taxon>Eurotiomycetidae</taxon>
        <taxon>Eurotiales</taxon>
        <taxon>Aspergillaceae</taxon>
        <taxon>Aspergillus</taxon>
        <taxon>Aspergillus subgen. Nidulantes</taxon>
    </lineage>
</organism>
<protein>
    <submittedName>
        <fullName evidence="1">Uncharacterized protein</fullName>
    </submittedName>
</protein>
<dbReference type="InterPro" id="IPR053204">
    <property type="entry name" value="Oxopyrrolidines_Biosynth-assoc"/>
</dbReference>
<dbReference type="VEuPathDB" id="FungiDB:ASPVEDRAFT_45326"/>
<dbReference type="AlphaFoldDB" id="A0A1L9PWI1"/>
<proteinExistence type="predicted"/>
<accession>A0A1L9PWI1</accession>
<dbReference type="Pfam" id="PF12311">
    <property type="entry name" value="DUF3632"/>
    <property type="match status" value="1"/>
</dbReference>
<evidence type="ECO:0000313" key="1">
    <source>
        <dbReference type="EMBL" id="OJJ05867.1"/>
    </source>
</evidence>
<evidence type="ECO:0000313" key="2">
    <source>
        <dbReference type="Proteomes" id="UP000184073"/>
    </source>
</evidence>